<dbReference type="PROSITE" id="PS51724">
    <property type="entry name" value="SPOR"/>
    <property type="match status" value="1"/>
</dbReference>
<evidence type="ECO:0000256" key="1">
    <source>
        <dbReference type="SAM" id="MobiDB-lite"/>
    </source>
</evidence>
<dbReference type="Gene3D" id="3.30.70.1070">
    <property type="entry name" value="Sporulation related repeat"/>
    <property type="match status" value="1"/>
</dbReference>
<name>A0A7X2P3T1_9FIRM</name>
<organism evidence="3 4">
    <name type="scientific">Oliverpabstia intestinalis</name>
    <dbReference type="NCBI Taxonomy" id="2606633"/>
    <lineage>
        <taxon>Bacteria</taxon>
        <taxon>Bacillati</taxon>
        <taxon>Bacillota</taxon>
        <taxon>Clostridia</taxon>
        <taxon>Lachnospirales</taxon>
        <taxon>Lachnospiraceae</taxon>
        <taxon>Oliverpabstia</taxon>
    </lineage>
</organism>
<feature type="region of interest" description="Disordered" evidence="1">
    <location>
        <begin position="1"/>
        <end position="31"/>
    </location>
</feature>
<dbReference type="SUPFAM" id="SSF110997">
    <property type="entry name" value="Sporulation related repeat"/>
    <property type="match status" value="1"/>
</dbReference>
<dbReference type="Proteomes" id="UP000440513">
    <property type="component" value="Unassembled WGS sequence"/>
</dbReference>
<dbReference type="GO" id="GO:0042834">
    <property type="term" value="F:peptidoglycan binding"/>
    <property type="evidence" value="ECO:0007669"/>
    <property type="project" value="InterPro"/>
</dbReference>
<comment type="caution">
    <text evidence="3">The sequence shown here is derived from an EMBL/GenBank/DDBJ whole genome shotgun (WGS) entry which is preliminary data.</text>
</comment>
<dbReference type="InterPro" id="IPR036680">
    <property type="entry name" value="SPOR-like_sf"/>
</dbReference>
<gene>
    <name evidence="3" type="ORF">FYJ57_08915</name>
</gene>
<dbReference type="EMBL" id="VUMS01000014">
    <property type="protein sequence ID" value="MST66844.1"/>
    <property type="molecule type" value="Genomic_DNA"/>
</dbReference>
<dbReference type="RefSeq" id="WP_154432385.1">
    <property type="nucleotide sequence ID" value="NZ_JBQHSL010000003.1"/>
</dbReference>
<reference evidence="3 4" key="1">
    <citation type="submission" date="2019-08" db="EMBL/GenBank/DDBJ databases">
        <title>In-depth cultivation of the pig gut microbiome towards novel bacterial diversity and tailored functional studies.</title>
        <authorList>
            <person name="Wylensek D."/>
            <person name="Hitch T.C.A."/>
            <person name="Clavel T."/>
        </authorList>
    </citation>
    <scope>NUCLEOTIDE SEQUENCE [LARGE SCALE GENOMIC DNA]</scope>
    <source>
        <strain evidence="3 4">BSM-380-WT-5A</strain>
    </source>
</reference>
<evidence type="ECO:0000259" key="2">
    <source>
        <dbReference type="PROSITE" id="PS51724"/>
    </source>
</evidence>
<protein>
    <submittedName>
        <fullName evidence="3">SPOR domain-containing protein</fullName>
    </submittedName>
</protein>
<evidence type="ECO:0000313" key="4">
    <source>
        <dbReference type="Proteomes" id="UP000440513"/>
    </source>
</evidence>
<dbReference type="InterPro" id="IPR007730">
    <property type="entry name" value="SPOR-like_dom"/>
</dbReference>
<feature type="domain" description="SPOR" evidence="2">
    <location>
        <begin position="30"/>
        <end position="117"/>
    </location>
</feature>
<evidence type="ECO:0000313" key="3">
    <source>
        <dbReference type="EMBL" id="MST66844.1"/>
    </source>
</evidence>
<proteinExistence type="predicted"/>
<sequence>MKEKKEEYQEEENIQQEQEKEVQQSDSSQSSISPFYGIWCGAAKTEAEAQKQAKKIRENGFDAQVFVTTDWSNLNTEKWYVITAGIYGTKEAASAVLQDVQRVCSDAYIKYTGNWQG</sequence>
<accession>A0A7X2P3T1</accession>
<dbReference type="Pfam" id="PF05036">
    <property type="entry name" value="SPOR"/>
    <property type="match status" value="1"/>
</dbReference>
<keyword evidence="4" id="KW-1185">Reference proteome</keyword>
<dbReference type="AlphaFoldDB" id="A0A7X2P3T1"/>